<dbReference type="Pfam" id="PF09355">
    <property type="entry name" value="Phage_Gp19"/>
    <property type="match status" value="1"/>
</dbReference>
<comment type="caution">
    <text evidence="2">The sequence shown here is derived from an EMBL/GenBank/DDBJ whole genome shotgun (WGS) entry which is preliminary data.</text>
</comment>
<name>A0A8J7KGL8_9ACTN</name>
<proteinExistence type="predicted"/>
<dbReference type="InterPro" id="IPR018963">
    <property type="entry name" value="Mycophage_D29_Gp19"/>
</dbReference>
<dbReference type="EMBL" id="JADOUF010000001">
    <property type="protein sequence ID" value="MBG6137520.1"/>
    <property type="molecule type" value="Genomic_DNA"/>
</dbReference>
<feature type="region of interest" description="Disordered" evidence="1">
    <location>
        <begin position="124"/>
        <end position="143"/>
    </location>
</feature>
<keyword evidence="3" id="KW-1185">Reference proteome</keyword>
<evidence type="ECO:0000313" key="3">
    <source>
        <dbReference type="Proteomes" id="UP000622552"/>
    </source>
</evidence>
<organism evidence="2 3">
    <name type="scientific">Longispora fulva</name>
    <dbReference type="NCBI Taxonomy" id="619741"/>
    <lineage>
        <taxon>Bacteria</taxon>
        <taxon>Bacillati</taxon>
        <taxon>Actinomycetota</taxon>
        <taxon>Actinomycetes</taxon>
        <taxon>Micromonosporales</taxon>
        <taxon>Micromonosporaceae</taxon>
        <taxon>Longispora</taxon>
    </lineage>
</organism>
<dbReference type="AlphaFoldDB" id="A0A8J7KGL8"/>
<gene>
    <name evidence="2" type="ORF">IW245_003714</name>
</gene>
<reference evidence="2" key="1">
    <citation type="submission" date="2020-11" db="EMBL/GenBank/DDBJ databases">
        <title>Sequencing the genomes of 1000 actinobacteria strains.</title>
        <authorList>
            <person name="Klenk H.-P."/>
        </authorList>
    </citation>
    <scope>NUCLEOTIDE SEQUENCE</scope>
    <source>
        <strain evidence="2">DSM 45356</strain>
    </source>
</reference>
<accession>A0A8J7KGL8</accession>
<dbReference type="Proteomes" id="UP000622552">
    <property type="component" value="Unassembled WGS sequence"/>
</dbReference>
<protein>
    <submittedName>
        <fullName evidence="2">Uncharacterized protein</fullName>
    </submittedName>
</protein>
<dbReference type="RefSeq" id="WP_197004375.1">
    <property type="nucleotide sequence ID" value="NZ_BONS01000020.1"/>
</dbReference>
<sequence>MLPLATLEDLQARRPISIDETERPRAEALLEDVSAVIRDALGLPGLAIETAPPLVRVMTCRIVLRVLDNPGGFVSEQMGSYSYRRSKDSTDAGILLSDTERRALMRSVGKVLAGTTRTPIGIDDRDRATHAGGVNHDLTTPSY</sequence>
<evidence type="ECO:0000256" key="1">
    <source>
        <dbReference type="SAM" id="MobiDB-lite"/>
    </source>
</evidence>
<evidence type="ECO:0000313" key="2">
    <source>
        <dbReference type="EMBL" id="MBG6137520.1"/>
    </source>
</evidence>